<dbReference type="PANTHER" id="PTHR11188">
    <property type="entry name" value="ARRESTIN DOMAIN CONTAINING PROTEIN"/>
    <property type="match status" value="1"/>
</dbReference>
<protein>
    <submittedName>
        <fullName evidence="2">311_t:CDS:1</fullName>
    </submittedName>
</protein>
<organism evidence="2 3">
    <name type="scientific">Diversispora eburnea</name>
    <dbReference type="NCBI Taxonomy" id="1213867"/>
    <lineage>
        <taxon>Eukaryota</taxon>
        <taxon>Fungi</taxon>
        <taxon>Fungi incertae sedis</taxon>
        <taxon>Mucoromycota</taxon>
        <taxon>Glomeromycotina</taxon>
        <taxon>Glomeromycetes</taxon>
        <taxon>Diversisporales</taxon>
        <taxon>Diversisporaceae</taxon>
        <taxon>Diversispora</taxon>
    </lineage>
</organism>
<dbReference type="GO" id="GO:0005829">
    <property type="term" value="C:cytosol"/>
    <property type="evidence" value="ECO:0007669"/>
    <property type="project" value="TreeGrafter"/>
</dbReference>
<dbReference type="InterPro" id="IPR011022">
    <property type="entry name" value="Arrestin_C-like"/>
</dbReference>
<dbReference type="Pfam" id="PF02752">
    <property type="entry name" value="Arrestin_C"/>
    <property type="match status" value="1"/>
</dbReference>
<evidence type="ECO:0000259" key="1">
    <source>
        <dbReference type="SMART" id="SM01017"/>
    </source>
</evidence>
<dbReference type="Gene3D" id="2.60.40.640">
    <property type="match status" value="1"/>
</dbReference>
<accession>A0A9N8ZXP1</accession>
<reference evidence="2" key="1">
    <citation type="submission" date="2021-06" db="EMBL/GenBank/DDBJ databases">
        <authorList>
            <person name="Kallberg Y."/>
            <person name="Tangrot J."/>
            <person name="Rosling A."/>
        </authorList>
    </citation>
    <scope>NUCLEOTIDE SEQUENCE</scope>
    <source>
        <strain evidence="2">AZ414A</strain>
    </source>
</reference>
<evidence type="ECO:0000313" key="2">
    <source>
        <dbReference type="EMBL" id="CAG8510165.1"/>
    </source>
</evidence>
<dbReference type="EMBL" id="CAJVPK010000436">
    <property type="protein sequence ID" value="CAG8510165.1"/>
    <property type="molecule type" value="Genomic_DNA"/>
</dbReference>
<feature type="domain" description="Arrestin C-terminal-like" evidence="1">
    <location>
        <begin position="138"/>
        <end position="289"/>
    </location>
</feature>
<comment type="caution">
    <text evidence="2">The sequence shown here is derived from an EMBL/GenBank/DDBJ whole genome shotgun (WGS) entry which is preliminary data.</text>
</comment>
<dbReference type="PANTHER" id="PTHR11188:SF17">
    <property type="entry name" value="FI21816P1"/>
    <property type="match status" value="1"/>
</dbReference>
<dbReference type="InterPro" id="IPR050357">
    <property type="entry name" value="Arrestin_domain-protein"/>
</dbReference>
<dbReference type="SUPFAM" id="SSF81296">
    <property type="entry name" value="E set domains"/>
    <property type="match status" value="1"/>
</dbReference>
<dbReference type="OrthoDB" id="2333384at2759"/>
<dbReference type="AlphaFoldDB" id="A0A9N8ZXP1"/>
<dbReference type="Proteomes" id="UP000789706">
    <property type="component" value="Unassembled WGS sequence"/>
</dbReference>
<sequence>MFNTFSPMDSSISLPSSQTSSLVNIPQSLSPSAQSTQASFFSPSFTNSQLDVKLVEPVIFFRGKPEEAVGCILRGDLMLHLSRPTKIKKLQLKFIGDLPETVNTELGKVSYCLYAQASRSRFTPKMKYRQPVEILRTIPDHLSYEISIPKKSYPIGQNIPIEMKICPYVKKLRVNGVRVELIEKTTYTSKNDQKVSDSKIGTTQELIEFGESRLMDDYEEGDVGNTIYQQNMNLIIPKCPSPIHYSCDTPLVSVAHDLKFSFALTLPYSPSKRAELKINIPITILSCRALEDYIGLPSYEDSFHCPCDPEYFRMARLVLGENVGEIFLNNNSSIAESCDSRNLA</sequence>
<dbReference type="GO" id="GO:0005886">
    <property type="term" value="C:plasma membrane"/>
    <property type="evidence" value="ECO:0007669"/>
    <property type="project" value="TreeGrafter"/>
</dbReference>
<dbReference type="GO" id="GO:0031625">
    <property type="term" value="F:ubiquitin protein ligase binding"/>
    <property type="evidence" value="ECO:0007669"/>
    <property type="project" value="TreeGrafter"/>
</dbReference>
<dbReference type="SMART" id="SM01017">
    <property type="entry name" value="Arrestin_C"/>
    <property type="match status" value="1"/>
</dbReference>
<gene>
    <name evidence="2" type="ORF">DEBURN_LOCUS5131</name>
</gene>
<evidence type="ECO:0000313" key="3">
    <source>
        <dbReference type="Proteomes" id="UP000789706"/>
    </source>
</evidence>
<keyword evidence="3" id="KW-1185">Reference proteome</keyword>
<dbReference type="InterPro" id="IPR014752">
    <property type="entry name" value="Arrestin-like_C"/>
</dbReference>
<dbReference type="InterPro" id="IPR014756">
    <property type="entry name" value="Ig_E-set"/>
</dbReference>
<dbReference type="GO" id="GO:0070086">
    <property type="term" value="P:ubiquitin-dependent endocytosis"/>
    <property type="evidence" value="ECO:0007669"/>
    <property type="project" value="TreeGrafter"/>
</dbReference>
<name>A0A9N8ZXP1_9GLOM</name>
<dbReference type="GO" id="GO:0030674">
    <property type="term" value="F:protein-macromolecule adaptor activity"/>
    <property type="evidence" value="ECO:0007669"/>
    <property type="project" value="TreeGrafter"/>
</dbReference>
<proteinExistence type="predicted"/>